<evidence type="ECO:0000256" key="1">
    <source>
        <dbReference type="ARBA" id="ARBA00000968"/>
    </source>
</evidence>
<feature type="repeat" description="Lumazine-binding" evidence="9">
    <location>
        <begin position="22"/>
        <end position="118"/>
    </location>
</feature>
<evidence type="ECO:0000256" key="9">
    <source>
        <dbReference type="PROSITE-ProRule" id="PRU00524"/>
    </source>
</evidence>
<evidence type="ECO:0000256" key="8">
    <source>
        <dbReference type="ARBA" id="ARBA00022737"/>
    </source>
</evidence>
<evidence type="ECO:0000256" key="3">
    <source>
        <dbReference type="ARBA" id="ARBA00004887"/>
    </source>
</evidence>
<protein>
    <recommendedName>
        <fullName evidence="5">Riboflavin synthase</fullName>
        <ecNumber evidence="4">2.5.1.9</ecNumber>
    </recommendedName>
</protein>
<dbReference type="CDD" id="cd00402">
    <property type="entry name" value="Riboflavin_synthase_like"/>
    <property type="match status" value="1"/>
</dbReference>
<dbReference type="OrthoDB" id="9788537at2"/>
<dbReference type="Pfam" id="PF00677">
    <property type="entry name" value="Lum_binding"/>
    <property type="match status" value="1"/>
</dbReference>
<dbReference type="PANTHER" id="PTHR21098:SF12">
    <property type="entry name" value="RIBOFLAVIN SYNTHASE"/>
    <property type="match status" value="1"/>
</dbReference>
<keyword evidence="6" id="KW-0686">Riboflavin biosynthesis</keyword>
<dbReference type="SUPFAM" id="SSF63380">
    <property type="entry name" value="Riboflavin synthase domain-like"/>
    <property type="match status" value="1"/>
</dbReference>
<name>A0A2W0EBU4_PSEJE</name>
<evidence type="ECO:0000259" key="10">
    <source>
        <dbReference type="PROSITE" id="PS51177"/>
    </source>
</evidence>
<evidence type="ECO:0000313" key="12">
    <source>
        <dbReference type="Proteomes" id="UP000247437"/>
    </source>
</evidence>
<dbReference type="EC" id="2.5.1.9" evidence="4"/>
<organism evidence="11 12">
    <name type="scientific">Pseudomonas jessenii</name>
    <dbReference type="NCBI Taxonomy" id="77298"/>
    <lineage>
        <taxon>Bacteria</taxon>
        <taxon>Pseudomonadati</taxon>
        <taxon>Pseudomonadota</taxon>
        <taxon>Gammaproteobacteria</taxon>
        <taxon>Pseudomonadales</taxon>
        <taxon>Pseudomonadaceae</taxon>
        <taxon>Pseudomonas</taxon>
    </lineage>
</organism>
<comment type="pathway">
    <text evidence="3">Cofactor biosynthesis; riboflavin biosynthesis; riboflavin from 2-hydroxy-3-oxobutyl phosphate and 5-amino-6-(D-ribitylamino)uracil: step 2/2.</text>
</comment>
<dbReference type="Proteomes" id="UP000247437">
    <property type="component" value="Unassembled WGS sequence"/>
</dbReference>
<evidence type="ECO:0000313" key="11">
    <source>
        <dbReference type="EMBL" id="PYY66553.1"/>
    </source>
</evidence>
<evidence type="ECO:0000256" key="5">
    <source>
        <dbReference type="ARBA" id="ARBA00013950"/>
    </source>
</evidence>
<dbReference type="InterPro" id="IPR026017">
    <property type="entry name" value="Lumazine-bd_dom"/>
</dbReference>
<comment type="function">
    <text evidence="2">Catalyzes the dismutation of two molecules of 6,7-dimethyl-8-ribityllumazine, resulting in the formation of riboflavin and 5-amino-6-(D-ribitylamino)uracil.</text>
</comment>
<dbReference type="InterPro" id="IPR017938">
    <property type="entry name" value="Riboflavin_synthase-like_b-brl"/>
</dbReference>
<dbReference type="PANTHER" id="PTHR21098">
    <property type="entry name" value="RIBOFLAVIN SYNTHASE ALPHA CHAIN"/>
    <property type="match status" value="1"/>
</dbReference>
<reference evidence="11 12" key="1">
    <citation type="journal article" date="2018" name="Appl. Microbiol. Biotechnol.">
        <title>Characterization of the caprolactam degradation pathway in Pseudomonas jessenii using mass spectrometry-based proteomics.</title>
        <authorList>
            <person name="Otzen M."/>
            <person name="Palacio C."/>
            <person name="Janssen D.B."/>
        </authorList>
    </citation>
    <scope>NUCLEOTIDE SEQUENCE [LARGE SCALE GENOMIC DNA]</scope>
    <source>
        <strain evidence="11 12">GO3</strain>
    </source>
</reference>
<accession>A0A2W0EBU4</accession>
<dbReference type="RefSeq" id="WP_110662985.1">
    <property type="nucleotide sequence ID" value="NZ_PDLL01000806.1"/>
</dbReference>
<comment type="catalytic activity">
    <reaction evidence="1">
        <text>2 6,7-dimethyl-8-(1-D-ribityl)lumazine + H(+) = 5-amino-6-(D-ribitylamino)uracil + riboflavin</text>
        <dbReference type="Rhea" id="RHEA:20772"/>
        <dbReference type="ChEBI" id="CHEBI:15378"/>
        <dbReference type="ChEBI" id="CHEBI:15934"/>
        <dbReference type="ChEBI" id="CHEBI:57986"/>
        <dbReference type="ChEBI" id="CHEBI:58201"/>
        <dbReference type="EC" id="2.5.1.9"/>
    </reaction>
</comment>
<dbReference type="AlphaFoldDB" id="A0A2W0EBU4"/>
<comment type="caution">
    <text evidence="11">The sequence shown here is derived from an EMBL/GenBank/DDBJ whole genome shotgun (WGS) entry which is preliminary data.</text>
</comment>
<keyword evidence="8" id="KW-0677">Repeat</keyword>
<evidence type="ECO:0000256" key="6">
    <source>
        <dbReference type="ARBA" id="ARBA00022619"/>
    </source>
</evidence>
<feature type="non-terminal residue" evidence="11">
    <location>
        <position position="1"/>
    </location>
</feature>
<dbReference type="FunFam" id="2.40.30.20:FF:000004">
    <property type="entry name" value="Riboflavin synthase, alpha subunit"/>
    <property type="match status" value="1"/>
</dbReference>
<evidence type="ECO:0000256" key="7">
    <source>
        <dbReference type="ARBA" id="ARBA00022679"/>
    </source>
</evidence>
<dbReference type="GO" id="GO:0009231">
    <property type="term" value="P:riboflavin biosynthetic process"/>
    <property type="evidence" value="ECO:0007669"/>
    <property type="project" value="UniProtKB-KW"/>
</dbReference>
<feature type="domain" description="Lumazine-binding" evidence="10">
    <location>
        <begin position="22"/>
        <end position="118"/>
    </location>
</feature>
<dbReference type="InterPro" id="IPR023366">
    <property type="entry name" value="ATP_synth_asu-like_sf"/>
</dbReference>
<evidence type="ECO:0000256" key="2">
    <source>
        <dbReference type="ARBA" id="ARBA00002803"/>
    </source>
</evidence>
<dbReference type="Gene3D" id="2.40.30.20">
    <property type="match status" value="1"/>
</dbReference>
<dbReference type="GO" id="GO:0004746">
    <property type="term" value="F:riboflavin synthase activity"/>
    <property type="evidence" value="ECO:0007669"/>
    <property type="project" value="UniProtKB-EC"/>
</dbReference>
<gene>
    <name evidence="11" type="ORF">CRX42_31765</name>
</gene>
<evidence type="ECO:0000256" key="4">
    <source>
        <dbReference type="ARBA" id="ARBA00012827"/>
    </source>
</evidence>
<keyword evidence="7" id="KW-0808">Transferase</keyword>
<dbReference type="InterPro" id="IPR001783">
    <property type="entry name" value="Lumazine-bd"/>
</dbReference>
<dbReference type="PROSITE" id="PS51177">
    <property type="entry name" value="LUMAZINE_BIND"/>
    <property type="match status" value="1"/>
</dbReference>
<proteinExistence type="predicted"/>
<dbReference type="EMBL" id="PDLL01000806">
    <property type="protein sequence ID" value="PYY66553.1"/>
    <property type="molecule type" value="Genomic_DNA"/>
</dbReference>
<sequence length="145" mass="15498">KSGSPVNLEKALTPTTRLGGHLVSGHVDGVGEVVARTENARAVEFRIRAPKDLAKYIAHKGSITVDGTSLTVNAVDGAEFLLTIIPHTLSETIMASYQPGRRVNLEVDLLARYLERLLLGDKAAEPTAGSTITESFLAQNGYLKS</sequence>